<proteinExistence type="predicted"/>
<keyword evidence="1" id="KW-0175">Coiled coil</keyword>
<evidence type="ECO:0000313" key="5">
    <source>
        <dbReference type="Proteomes" id="UP000193719"/>
    </source>
</evidence>
<evidence type="ECO:0000256" key="3">
    <source>
        <dbReference type="SAM" id="Phobius"/>
    </source>
</evidence>
<feature type="region of interest" description="Disordered" evidence="2">
    <location>
        <begin position="1"/>
        <end position="27"/>
    </location>
</feature>
<evidence type="ECO:0000256" key="2">
    <source>
        <dbReference type="SAM" id="MobiDB-lite"/>
    </source>
</evidence>
<keyword evidence="3" id="KW-0812">Transmembrane</keyword>
<keyword evidence="3" id="KW-1133">Transmembrane helix</keyword>
<feature type="coiled-coil region" evidence="1">
    <location>
        <begin position="37"/>
        <end position="123"/>
    </location>
</feature>
<keyword evidence="5" id="KW-1185">Reference proteome</keyword>
<evidence type="ECO:0000256" key="1">
    <source>
        <dbReference type="SAM" id="Coils"/>
    </source>
</evidence>
<name>A0A1Y1V3P1_9FUNG</name>
<comment type="caution">
    <text evidence="4">The sequence shown here is derived from an EMBL/GenBank/DDBJ whole genome shotgun (WGS) entry which is preliminary data.</text>
</comment>
<evidence type="ECO:0000313" key="4">
    <source>
        <dbReference type="EMBL" id="ORX46586.1"/>
    </source>
</evidence>
<sequence length="213" mass="24785">MKSDYSGKPTLMDEIQSEISSSDQDRNQIENVLRSKLRTSQFENRDLKEEIKLLKKELEELHQIKEKENSKLELTSNEKINDIIKKAKEESKLEVIKKYKEKEKDLIQEIEQQKLVINQLNNNEDCISKNYDKSIAKFSIDKNSVFLIISKHKIQFSLLFILTWLLGVLICFIAVEYVVYLAGDYGICHHLSNQLFFPQAVMQALSSKSSIPL</sequence>
<dbReference type="AlphaFoldDB" id="A0A1Y1V3P1"/>
<organism evidence="4 5">
    <name type="scientific">Piromyces finnis</name>
    <dbReference type="NCBI Taxonomy" id="1754191"/>
    <lineage>
        <taxon>Eukaryota</taxon>
        <taxon>Fungi</taxon>
        <taxon>Fungi incertae sedis</taxon>
        <taxon>Chytridiomycota</taxon>
        <taxon>Chytridiomycota incertae sedis</taxon>
        <taxon>Neocallimastigomycetes</taxon>
        <taxon>Neocallimastigales</taxon>
        <taxon>Neocallimastigaceae</taxon>
        <taxon>Piromyces</taxon>
    </lineage>
</organism>
<protein>
    <submittedName>
        <fullName evidence="4">Uncharacterized protein</fullName>
    </submittedName>
</protein>
<gene>
    <name evidence="4" type="ORF">BCR36DRAFT_100206</name>
</gene>
<dbReference type="Proteomes" id="UP000193719">
    <property type="component" value="Unassembled WGS sequence"/>
</dbReference>
<dbReference type="OrthoDB" id="10573517at2759"/>
<accession>A0A1Y1V3P1</accession>
<dbReference type="EMBL" id="MCFH01000034">
    <property type="protein sequence ID" value="ORX46586.1"/>
    <property type="molecule type" value="Genomic_DNA"/>
</dbReference>
<reference evidence="4 5" key="2">
    <citation type="submission" date="2016-08" db="EMBL/GenBank/DDBJ databases">
        <title>Pervasive Adenine N6-methylation of Active Genes in Fungi.</title>
        <authorList>
            <consortium name="DOE Joint Genome Institute"/>
            <person name="Mondo S.J."/>
            <person name="Dannebaum R.O."/>
            <person name="Kuo R.C."/>
            <person name="Labutti K."/>
            <person name="Haridas S."/>
            <person name="Kuo A."/>
            <person name="Salamov A."/>
            <person name="Ahrendt S.R."/>
            <person name="Lipzen A."/>
            <person name="Sullivan W."/>
            <person name="Andreopoulos W.B."/>
            <person name="Clum A."/>
            <person name="Lindquist E."/>
            <person name="Daum C."/>
            <person name="Ramamoorthy G.K."/>
            <person name="Gryganskyi A."/>
            <person name="Culley D."/>
            <person name="Magnuson J.K."/>
            <person name="James T.Y."/>
            <person name="O'Malley M.A."/>
            <person name="Stajich J.E."/>
            <person name="Spatafora J.W."/>
            <person name="Visel A."/>
            <person name="Grigoriev I.V."/>
        </authorList>
    </citation>
    <scope>NUCLEOTIDE SEQUENCE [LARGE SCALE GENOMIC DNA]</scope>
    <source>
        <strain evidence="5">finn</strain>
    </source>
</reference>
<keyword evidence="3" id="KW-0472">Membrane</keyword>
<reference evidence="4 5" key="1">
    <citation type="submission" date="2016-08" db="EMBL/GenBank/DDBJ databases">
        <title>Genomes of anaerobic fungi encode conserved fungal cellulosomes for biomass hydrolysis.</title>
        <authorList>
            <consortium name="DOE Joint Genome Institute"/>
            <person name="Haitjema C.H."/>
            <person name="Gilmore S.P."/>
            <person name="Henske J.K."/>
            <person name="Solomon K.V."/>
            <person name="De Groot R."/>
            <person name="Kuo A."/>
            <person name="Mondo S.J."/>
            <person name="Salamov A.A."/>
            <person name="Labutti K."/>
            <person name="Zhao Z."/>
            <person name="Chiniquy J."/>
            <person name="Barry K."/>
            <person name="Brewer H.M."/>
            <person name="Purvine S.O."/>
            <person name="Wright A.T."/>
            <person name="Boxma B."/>
            <person name="Van Alen T."/>
            <person name="Hackstein J.H."/>
            <person name="Baker S.E."/>
            <person name="Grigoriev I.V."/>
            <person name="O'Malley M.A."/>
        </authorList>
    </citation>
    <scope>NUCLEOTIDE SEQUENCE [LARGE SCALE GENOMIC DNA]</scope>
    <source>
        <strain evidence="5">finn</strain>
    </source>
</reference>
<feature type="transmembrane region" description="Helical" evidence="3">
    <location>
        <begin position="156"/>
        <end position="175"/>
    </location>
</feature>
<dbReference type="STRING" id="1754191.A0A1Y1V3P1"/>